<dbReference type="AlphaFoldDB" id="A0A1F5TRF6"/>
<gene>
    <name evidence="1" type="ORF">A2531_02625</name>
</gene>
<dbReference type="Proteomes" id="UP000177579">
    <property type="component" value="Unassembled WGS sequence"/>
</dbReference>
<dbReference type="Gene3D" id="2.60.40.10">
    <property type="entry name" value="Immunoglobulins"/>
    <property type="match status" value="2"/>
</dbReference>
<evidence type="ECO:0008006" key="3">
    <source>
        <dbReference type="Google" id="ProtNLM"/>
    </source>
</evidence>
<comment type="caution">
    <text evidence="1">The sequence shown here is derived from an EMBL/GenBank/DDBJ whole genome shotgun (WGS) entry which is preliminary data.</text>
</comment>
<reference evidence="1 2" key="1">
    <citation type="journal article" date="2016" name="Nat. Commun.">
        <title>Thousands of microbial genomes shed light on interconnected biogeochemical processes in an aquifer system.</title>
        <authorList>
            <person name="Anantharaman K."/>
            <person name="Brown C.T."/>
            <person name="Hug L.A."/>
            <person name="Sharon I."/>
            <person name="Castelle C.J."/>
            <person name="Probst A.J."/>
            <person name="Thomas B.C."/>
            <person name="Singh A."/>
            <person name="Wilkins M.J."/>
            <person name="Karaoz U."/>
            <person name="Brodie E.L."/>
            <person name="Williams K.H."/>
            <person name="Hubbard S.S."/>
            <person name="Banfield J.F."/>
        </authorList>
    </citation>
    <scope>NUCLEOTIDE SEQUENCE [LARGE SCALE GENOMIC DNA]</scope>
</reference>
<name>A0A1F5TRF6_9BACT</name>
<sequence length="971" mass="105733">MKLKTLFKTLILLCCFVFVLFLGFNKPCVNVWAQTSPDAIAVRVVPNPNHYSAKNWYKKQGFTGSPQSIIVDDYEGVREGRTVYVNAANVDDKGTANPADDELFTNIYLISYNQSAENVTRDIFGQMLSHWKFNTNLTIVNTCNKSTNLFCLIDSDCPKSEYCLSQKAKVIRDTRRLADLNSINGLAKKYYETRKSYPRLQAGTYLPGISISAWPSWQKNLAQELGELLPFDPVNKLGPCGSISFNETTCWDEQAKRFADPIPFNNQFDLPADSYVYVYKGEVDGSAYDLCAVMESGLIGASGGACSSSVLTNNPPEFIDYYLPVTYINTPFEGFIKIHDQDGDPLIWRTIPAALPIWGGWTGPIAIEPTATLNHLRVFNDQGSSAIGQFSFTLEIDDSRGGVVSKIFTITMIVAPPKLSFSNLVYEASSTNPLYFNIRVSDNPASFPLTYTLNSGVIPLGLTDPPIFVQAGANYYNFTISGIIDTSVAIPVTTDYQYQATFTNNPGGFVDTGFVITVVNDAPIISPINNVSLIVGYNDLNVNPLYINAIDPQNNHIDYLLINPLPQGLVATKINDRVYRINGVPNGATPINTNYDNIVRATDEYGAESSAPFSIMVRNRKPIMNPVNCVPQIRTGQAFSCTVSATDPDGHAIVNYSFGAGSFPPGFSINAAGLITGPSFAPGNYSGEIVATDQYGAVSDGALFTIRVVSFCGDNITQSPNMEGRGGPLDDGNEICDNPLDVAPNPALSSINRQYECFNNCPQVGNCLNTCIFTGGYCGDGSVQAAHGEQCEAPGNGSSVNNQWACAACRWDGGWCGNAVCDILYEQYDICLADCGWNISYSNFQYCTNEPVAQPGCYAGSPNPRLEWSFSGVQSEFCDCDNTPASDCPLGSPCPPSTQVAYYIQVDNNPNFSSPEIDSGIIVSGNHFHNVVGAALNTNTAYHWRIMIRDNYGVWGRWAKCTGPFTTSPGC</sequence>
<accession>A0A1F5TRF6</accession>
<evidence type="ECO:0000313" key="2">
    <source>
        <dbReference type="Proteomes" id="UP000177579"/>
    </source>
</evidence>
<dbReference type="InterPro" id="IPR013783">
    <property type="entry name" value="Ig-like_fold"/>
</dbReference>
<proteinExistence type="predicted"/>
<protein>
    <recommendedName>
        <fullName evidence="3">Cadherin domain-containing protein</fullName>
    </recommendedName>
</protein>
<dbReference type="Pfam" id="PF05345">
    <property type="entry name" value="He_PIG"/>
    <property type="match status" value="1"/>
</dbReference>
<evidence type="ECO:0000313" key="1">
    <source>
        <dbReference type="EMBL" id="OGF41562.1"/>
    </source>
</evidence>
<organism evidence="1 2">
    <name type="scientific">Candidatus Falkowbacteria bacterium RIFOXYD2_FULL_34_120</name>
    <dbReference type="NCBI Taxonomy" id="1798007"/>
    <lineage>
        <taxon>Bacteria</taxon>
        <taxon>Candidatus Falkowiibacteriota</taxon>
    </lineage>
</organism>
<dbReference type="CDD" id="cd11304">
    <property type="entry name" value="Cadherin_repeat"/>
    <property type="match status" value="1"/>
</dbReference>
<dbReference type="EMBL" id="MFGO01000008">
    <property type="protein sequence ID" value="OGF41562.1"/>
    <property type="molecule type" value="Genomic_DNA"/>
</dbReference>